<dbReference type="AlphaFoldDB" id="A0A5J5F3P3"/>
<name>A0A5J5F3P3_9PEZI</name>
<protein>
    <submittedName>
        <fullName evidence="2">Alpha/Beta hydrolase protein</fullName>
    </submittedName>
</protein>
<reference evidence="2 3" key="1">
    <citation type="submission" date="2019-09" db="EMBL/GenBank/DDBJ databases">
        <title>Draft genome of the ectomycorrhizal ascomycete Sphaerosporella brunnea.</title>
        <authorList>
            <consortium name="DOE Joint Genome Institute"/>
            <person name="Benucci G.M."/>
            <person name="Marozzi G."/>
            <person name="Antonielli L."/>
            <person name="Sanchez S."/>
            <person name="Marco P."/>
            <person name="Wang X."/>
            <person name="Falini L.B."/>
            <person name="Barry K."/>
            <person name="Haridas S."/>
            <person name="Lipzen A."/>
            <person name="Labutti K."/>
            <person name="Grigoriev I.V."/>
            <person name="Murat C."/>
            <person name="Martin F."/>
            <person name="Albertini E."/>
            <person name="Donnini D."/>
            <person name="Bonito G."/>
        </authorList>
    </citation>
    <scope>NUCLEOTIDE SEQUENCE [LARGE SCALE GENOMIC DNA]</scope>
    <source>
        <strain evidence="2 3">Sb_GMNB300</strain>
    </source>
</reference>
<gene>
    <name evidence="2" type="ORF">FN846DRAFT_938060</name>
</gene>
<dbReference type="PANTHER" id="PTHR17630">
    <property type="entry name" value="DIENELACTONE HYDROLASE"/>
    <property type="match status" value="1"/>
</dbReference>
<dbReference type="SUPFAM" id="SSF53474">
    <property type="entry name" value="alpha/beta-Hydrolases"/>
    <property type="match status" value="1"/>
</dbReference>
<dbReference type="FunCoup" id="A0A5J5F3P3">
    <property type="interactions" value="252"/>
</dbReference>
<evidence type="ECO:0000313" key="2">
    <source>
        <dbReference type="EMBL" id="KAA8910811.1"/>
    </source>
</evidence>
<dbReference type="OrthoDB" id="17560at2759"/>
<dbReference type="PANTHER" id="PTHR17630:SF44">
    <property type="entry name" value="PROTEIN AIM2"/>
    <property type="match status" value="1"/>
</dbReference>
<accession>A0A5J5F3P3</accession>
<dbReference type="InterPro" id="IPR029058">
    <property type="entry name" value="AB_hydrolase_fold"/>
</dbReference>
<organism evidence="2 3">
    <name type="scientific">Sphaerosporella brunnea</name>
    <dbReference type="NCBI Taxonomy" id="1250544"/>
    <lineage>
        <taxon>Eukaryota</taxon>
        <taxon>Fungi</taxon>
        <taxon>Dikarya</taxon>
        <taxon>Ascomycota</taxon>
        <taxon>Pezizomycotina</taxon>
        <taxon>Pezizomycetes</taxon>
        <taxon>Pezizales</taxon>
        <taxon>Pyronemataceae</taxon>
        <taxon>Sphaerosporella</taxon>
    </lineage>
</organism>
<feature type="domain" description="Dienelactone hydrolase" evidence="1">
    <location>
        <begin position="38"/>
        <end position="242"/>
    </location>
</feature>
<dbReference type="Gene3D" id="3.40.50.1820">
    <property type="entry name" value="alpha/beta hydrolase"/>
    <property type="match status" value="1"/>
</dbReference>
<proteinExistence type="predicted"/>
<keyword evidence="2" id="KW-0378">Hydrolase</keyword>
<sequence>MAANPPGKCCGEGHIHDGTPRGSIQTFGGIESYISPAPDGSTSKVIFFITDIIGHKFVNAQLMADGYAAHGYHVVMPDLFNGDPWLIDEAARPAGLTLQSWLVNHMPEQTTPIINKVMAGIKELKPEKIGAVGYCFGAKYVTRLLAGEIDAGFNAHPSFVTLEELAAIKKPLSIAAAETDSIFTTELRHQSELKLREIGATYQINLFSGVEHGFAVRGDLSKPWEKWCKDRAFEQALQWFQLFL</sequence>
<comment type="caution">
    <text evidence="2">The sequence shown here is derived from an EMBL/GenBank/DDBJ whole genome shotgun (WGS) entry which is preliminary data.</text>
</comment>
<dbReference type="GO" id="GO:0016787">
    <property type="term" value="F:hydrolase activity"/>
    <property type="evidence" value="ECO:0007669"/>
    <property type="project" value="UniProtKB-KW"/>
</dbReference>
<dbReference type="Proteomes" id="UP000326924">
    <property type="component" value="Unassembled WGS sequence"/>
</dbReference>
<dbReference type="InParanoid" id="A0A5J5F3P3"/>
<keyword evidence="3" id="KW-1185">Reference proteome</keyword>
<dbReference type="InterPro" id="IPR002925">
    <property type="entry name" value="Dienelactn_hydro"/>
</dbReference>
<evidence type="ECO:0000313" key="3">
    <source>
        <dbReference type="Proteomes" id="UP000326924"/>
    </source>
</evidence>
<dbReference type="Pfam" id="PF01738">
    <property type="entry name" value="DLH"/>
    <property type="match status" value="1"/>
</dbReference>
<dbReference type="EMBL" id="VXIS01000042">
    <property type="protein sequence ID" value="KAA8910811.1"/>
    <property type="molecule type" value="Genomic_DNA"/>
</dbReference>
<evidence type="ECO:0000259" key="1">
    <source>
        <dbReference type="Pfam" id="PF01738"/>
    </source>
</evidence>